<comment type="subunit">
    <text evidence="9">Component of the Sec protein translocase complex. Heterotrimer consisting of SecY, SecE and SecG subunits. The heterotrimers can form oligomers, although 1 heterotrimer is thought to be able to translocate proteins. Interacts with the ribosome. Interacts with SecDF, and other proteins may be involved. Interacts with SecA.</text>
</comment>
<evidence type="ECO:0000256" key="2">
    <source>
        <dbReference type="ARBA" id="ARBA00005751"/>
    </source>
</evidence>
<name>A0ABT1PG17_9ACTN</name>
<keyword evidence="6 9" id="KW-1133">Transmembrane helix</keyword>
<dbReference type="InterPro" id="IPR002208">
    <property type="entry name" value="SecY/SEC61-alpha"/>
</dbReference>
<dbReference type="EMBL" id="JANFNH010000025">
    <property type="protein sequence ID" value="MCQ4044314.1"/>
    <property type="molecule type" value="Genomic_DNA"/>
</dbReference>
<keyword evidence="5 9" id="KW-0653">Protein transport</keyword>
<dbReference type="NCBIfam" id="TIGR00967">
    <property type="entry name" value="3a0501s007"/>
    <property type="match status" value="1"/>
</dbReference>
<feature type="transmembrane region" description="Helical" evidence="9">
    <location>
        <begin position="215"/>
        <end position="239"/>
    </location>
</feature>
<dbReference type="Proteomes" id="UP001206206">
    <property type="component" value="Unassembled WGS sequence"/>
</dbReference>
<keyword evidence="9" id="KW-1003">Cell membrane</keyword>
<evidence type="ECO:0000256" key="11">
    <source>
        <dbReference type="RuleBase" id="RU003484"/>
    </source>
</evidence>
<feature type="transmembrane region" description="Helical" evidence="9">
    <location>
        <begin position="317"/>
        <end position="339"/>
    </location>
</feature>
<keyword evidence="7 9" id="KW-0811">Translocation</keyword>
<dbReference type="InterPro" id="IPR030659">
    <property type="entry name" value="SecY_CS"/>
</dbReference>
<feature type="transmembrane region" description="Helical" evidence="9">
    <location>
        <begin position="156"/>
        <end position="178"/>
    </location>
</feature>
<organism evidence="13 14">
    <name type="scientific">Streptantibioticus rubrisoli</name>
    <dbReference type="NCBI Taxonomy" id="1387313"/>
    <lineage>
        <taxon>Bacteria</taxon>
        <taxon>Bacillati</taxon>
        <taxon>Actinomycetota</taxon>
        <taxon>Actinomycetes</taxon>
        <taxon>Kitasatosporales</taxon>
        <taxon>Streptomycetaceae</taxon>
        <taxon>Streptantibioticus</taxon>
    </lineage>
</organism>
<evidence type="ECO:0000256" key="6">
    <source>
        <dbReference type="ARBA" id="ARBA00022989"/>
    </source>
</evidence>
<dbReference type="InterPro" id="IPR023201">
    <property type="entry name" value="SecY_dom_sf"/>
</dbReference>
<accession>A0ABT1PG17</accession>
<dbReference type="InterPro" id="IPR026593">
    <property type="entry name" value="SecY"/>
</dbReference>
<evidence type="ECO:0000256" key="9">
    <source>
        <dbReference type="HAMAP-Rule" id="MF_01465"/>
    </source>
</evidence>
<dbReference type="Pfam" id="PF00344">
    <property type="entry name" value="SecY"/>
    <property type="match status" value="1"/>
</dbReference>
<gene>
    <name evidence="9 13" type="primary">secY</name>
    <name evidence="13" type="ORF">NON19_20350</name>
</gene>
<feature type="transmembrane region" description="Helical" evidence="9">
    <location>
        <begin position="276"/>
        <end position="297"/>
    </location>
</feature>
<keyword evidence="3 9" id="KW-0813">Transport</keyword>
<evidence type="ECO:0000256" key="10">
    <source>
        <dbReference type="RuleBase" id="RU000537"/>
    </source>
</evidence>
<dbReference type="Gene3D" id="1.10.3370.10">
    <property type="entry name" value="SecY subunit domain"/>
    <property type="match status" value="1"/>
</dbReference>
<evidence type="ECO:0000256" key="5">
    <source>
        <dbReference type="ARBA" id="ARBA00022927"/>
    </source>
</evidence>
<dbReference type="PRINTS" id="PR00303">
    <property type="entry name" value="SECYTRNLCASE"/>
</dbReference>
<evidence type="ECO:0000256" key="3">
    <source>
        <dbReference type="ARBA" id="ARBA00022448"/>
    </source>
</evidence>
<feature type="transmembrane region" description="Helical" evidence="9">
    <location>
        <begin position="379"/>
        <end position="398"/>
    </location>
</feature>
<sequence>MLTAFARAFKTPDLRKKLLFTLGILVLFRLGAHIPVPGVDYQNVNQCIKEAGGNGGLFGMINMFSGGALLQLTIFALGIMPYITASIILQLLTVVIPRLEALKKEGQAGTAKITQYTRYLTLALAILQGTGLVATAQSGTLFRTCQVGNQIVPDQSIFRTAVMVITMTAGTVMIMWLGELITDRGIGNGMSILMFTSIAAGFPGSLWAIKKSGKIVGGWGEFAIVIAVGLAMVCLVVFVEQAQRRVPVQYAKRMIGRRSYGGTSTYIPIKVNQAGVIPVIFASSLLYIPALVVQFSGNSTAGWAQWISTNLTKGDHPIYLALYFLLIVFFAFFYVAISFNPEEVADNMKKYGGFIPGIRAGRPTAEYLSYVLNRITWPGSLYLGLIALVPTVAIAFFQGSQNNFPFGGTSILIIVGVGLETVKQIESQLQQRNYEGFLR</sequence>
<reference evidence="13 14" key="1">
    <citation type="submission" date="2022-06" db="EMBL/GenBank/DDBJ databases">
        <title>Draft genome sequence of type strain Streptomyces rubrisoli DSM 42083.</title>
        <authorList>
            <person name="Duangmal K."/>
            <person name="Klaysubun C."/>
        </authorList>
    </citation>
    <scope>NUCLEOTIDE SEQUENCE [LARGE SCALE GENOMIC DNA]</scope>
    <source>
        <strain evidence="13 14">DSM 42083</strain>
    </source>
</reference>
<evidence type="ECO:0000256" key="7">
    <source>
        <dbReference type="ARBA" id="ARBA00023010"/>
    </source>
</evidence>
<evidence type="ECO:0000256" key="4">
    <source>
        <dbReference type="ARBA" id="ARBA00022692"/>
    </source>
</evidence>
<comment type="function">
    <text evidence="9 10">The central subunit of the protein translocation channel SecYEG. Consists of two halves formed by TMs 1-5 and 6-10. These two domains form a lateral gate at the front which open onto the bilayer between TMs 2 and 7, and are clamped together by SecE at the back. The channel is closed by both a pore ring composed of hydrophobic SecY resides and a short helix (helix 2A) on the extracellular side of the membrane which forms a plug. The plug probably moves laterally to allow the channel to open. The ring and the pore may move independently.</text>
</comment>
<evidence type="ECO:0000256" key="12">
    <source>
        <dbReference type="RuleBase" id="RU004349"/>
    </source>
</evidence>
<evidence type="ECO:0000256" key="1">
    <source>
        <dbReference type="ARBA" id="ARBA00004141"/>
    </source>
</evidence>
<dbReference type="PANTHER" id="PTHR10906">
    <property type="entry name" value="SECY/SEC61-ALPHA FAMILY MEMBER"/>
    <property type="match status" value="1"/>
</dbReference>
<dbReference type="PROSITE" id="PS00756">
    <property type="entry name" value="SECY_2"/>
    <property type="match status" value="1"/>
</dbReference>
<dbReference type="RefSeq" id="WP_255930085.1">
    <property type="nucleotide sequence ID" value="NZ_JANFNH010000025.1"/>
</dbReference>
<dbReference type="PIRSF" id="PIRSF004557">
    <property type="entry name" value="SecY"/>
    <property type="match status" value="1"/>
</dbReference>
<dbReference type="SUPFAM" id="SSF103491">
    <property type="entry name" value="Preprotein translocase SecY subunit"/>
    <property type="match status" value="1"/>
</dbReference>
<keyword evidence="8 9" id="KW-0472">Membrane</keyword>
<feature type="transmembrane region" description="Helical" evidence="9">
    <location>
        <begin position="68"/>
        <end position="95"/>
    </location>
</feature>
<keyword evidence="14" id="KW-1185">Reference proteome</keyword>
<comment type="caution">
    <text evidence="9">Lacks conserved residue(s) required for the propagation of feature annotation.</text>
</comment>
<comment type="caution">
    <text evidence="13">The sequence shown here is derived from an EMBL/GenBank/DDBJ whole genome shotgun (WGS) entry which is preliminary data.</text>
</comment>
<evidence type="ECO:0000313" key="13">
    <source>
        <dbReference type="EMBL" id="MCQ4044314.1"/>
    </source>
</evidence>
<protein>
    <recommendedName>
        <fullName evidence="9 10">Protein translocase subunit SecY</fullName>
    </recommendedName>
</protein>
<comment type="similarity">
    <text evidence="2 9 12">Belongs to the SecY/SEC61-alpha family.</text>
</comment>
<keyword evidence="4 9" id="KW-0812">Transmembrane</keyword>
<proteinExistence type="inferred from homology"/>
<dbReference type="HAMAP" id="MF_01465">
    <property type="entry name" value="SecY"/>
    <property type="match status" value="1"/>
</dbReference>
<feature type="transmembrane region" description="Helical" evidence="9">
    <location>
        <begin position="190"/>
        <end position="209"/>
    </location>
</feature>
<feature type="transmembrane region" description="Helical" evidence="9">
    <location>
        <begin position="116"/>
        <end position="136"/>
    </location>
</feature>
<comment type="subcellular location">
    <subcellularLocation>
        <location evidence="9">Cell membrane</location>
        <topology evidence="9">Multi-pass membrane protein</topology>
    </subcellularLocation>
    <subcellularLocation>
        <location evidence="1 11">Membrane</location>
        <topology evidence="1 11">Multi-pass membrane protein</topology>
    </subcellularLocation>
</comment>
<evidence type="ECO:0000313" key="14">
    <source>
        <dbReference type="Proteomes" id="UP001206206"/>
    </source>
</evidence>
<evidence type="ECO:0000256" key="8">
    <source>
        <dbReference type="ARBA" id="ARBA00023136"/>
    </source>
</evidence>
<dbReference type="PROSITE" id="PS00755">
    <property type="entry name" value="SECY_1"/>
    <property type="match status" value="1"/>
</dbReference>